<dbReference type="OrthoDB" id="27543at2759"/>
<evidence type="ECO:0000256" key="1">
    <source>
        <dbReference type="ARBA" id="ARBA00006781"/>
    </source>
</evidence>
<name>A0A8J6AY73_9EUKA</name>
<dbReference type="EMBL" id="JAHDYR010000066">
    <property type="protein sequence ID" value="KAG9390154.1"/>
    <property type="molecule type" value="Genomic_DNA"/>
</dbReference>
<comment type="similarity">
    <text evidence="1">Belongs to the BCP1 family.</text>
</comment>
<comment type="caution">
    <text evidence="2">The sequence shown here is derived from an EMBL/GenBank/DDBJ whole genome shotgun (WGS) entry which is preliminary data.</text>
</comment>
<dbReference type="Proteomes" id="UP000717585">
    <property type="component" value="Unassembled WGS sequence"/>
</dbReference>
<dbReference type="PANTHER" id="PTHR13261">
    <property type="entry name" value="BRCA2 AND CDKN1A INTERACTING PROTEIN"/>
    <property type="match status" value="1"/>
</dbReference>
<dbReference type="InterPro" id="IPR025602">
    <property type="entry name" value="BCP1_family"/>
</dbReference>
<protein>
    <submittedName>
        <fullName evidence="2">BCP1 family</fullName>
    </submittedName>
</protein>
<reference evidence="2" key="1">
    <citation type="submission" date="2021-05" db="EMBL/GenBank/DDBJ databases">
        <title>A free-living protist that lacks canonical eukaryotic 1 DNA replication and segregation systems.</title>
        <authorList>
            <person name="Salas-Leiva D.E."/>
            <person name="Tromer E.C."/>
            <person name="Curtis B.A."/>
            <person name="Jerlstrom-Hultqvist J."/>
            <person name="Kolisko M."/>
            <person name="Yi Z."/>
            <person name="Salas-Leiva J.S."/>
            <person name="Gallot-Lavallee L."/>
            <person name="Kops G.J.P.L."/>
            <person name="Archibald J.M."/>
            <person name="Simpson A.G.B."/>
            <person name="Roger A.J."/>
        </authorList>
    </citation>
    <scope>NUCLEOTIDE SEQUENCE</scope>
    <source>
        <strain evidence="2">BICM</strain>
    </source>
</reference>
<gene>
    <name evidence="2" type="ORF">J8273_8194</name>
</gene>
<evidence type="ECO:0000313" key="2">
    <source>
        <dbReference type="EMBL" id="KAG9390154.1"/>
    </source>
</evidence>
<keyword evidence="3" id="KW-1185">Reference proteome</keyword>
<evidence type="ECO:0000313" key="3">
    <source>
        <dbReference type="Proteomes" id="UP000717585"/>
    </source>
</evidence>
<proteinExistence type="inferred from homology"/>
<organism evidence="2 3">
    <name type="scientific">Carpediemonas membranifera</name>
    <dbReference type="NCBI Taxonomy" id="201153"/>
    <lineage>
        <taxon>Eukaryota</taxon>
        <taxon>Metamonada</taxon>
        <taxon>Carpediemonas-like organisms</taxon>
        <taxon>Carpediemonas</taxon>
    </lineage>
</organism>
<accession>A0A8J6AY73</accession>
<dbReference type="GO" id="GO:0005634">
    <property type="term" value="C:nucleus"/>
    <property type="evidence" value="ECO:0007669"/>
    <property type="project" value="TreeGrafter"/>
</dbReference>
<dbReference type="Pfam" id="PF13862">
    <property type="entry name" value="BCCIP"/>
    <property type="match status" value="1"/>
</dbReference>
<dbReference type="AlphaFoldDB" id="A0A8J6AY73"/>
<sequence length="255" mass="27956">MAKRKQQQKEVVDEEFANEDIFAQTGNEMEYFEFGFNDPLPEDQVILEGILTGFLGTNDFDSKGFSTIIANQAEVGSCVKVMNGDEVQSDALGISSVVSLKFHDGKWKADLAALLSKAAAPAIPDNEHWGVLVSRRAVGIPDTVVRPLYDSLQQDLEYSRTEYAEDAAMYTYDKIIVVGQSAIKVGDHGKRANATGDGDVLYAQTEDSVIIPQCCWSGHVVTGHADEHEYRTHVGLLEMDKYTAVLGMIAQLFAA</sequence>
<dbReference type="PANTHER" id="PTHR13261:SF0">
    <property type="entry name" value="BRCA2 AND CDKN1A-INTERACTING PROTEIN"/>
    <property type="match status" value="1"/>
</dbReference>